<reference evidence="1 2" key="1">
    <citation type="submission" date="2018-11" db="EMBL/GenBank/DDBJ databases">
        <title>Genomes From Bacteria Associated with the Canine Oral Cavity: a Test Case for Automated Genome-Based Taxonomic Assignment.</title>
        <authorList>
            <person name="Coil D.A."/>
            <person name="Jospin G."/>
            <person name="Darling A.E."/>
            <person name="Wallis C."/>
            <person name="Davis I.J."/>
            <person name="Harris S."/>
            <person name="Eisen J.A."/>
            <person name="Holcombe L.J."/>
            <person name="O'Flynn C."/>
        </authorList>
    </citation>
    <scope>NUCLEOTIDE SEQUENCE [LARGE SCALE GENOMIC DNA]</scope>
    <source>
        <strain evidence="1 2">OH770</strain>
    </source>
</reference>
<organism evidence="1 2">
    <name type="scientific">Schaalia canis</name>
    <dbReference type="NCBI Taxonomy" id="100469"/>
    <lineage>
        <taxon>Bacteria</taxon>
        <taxon>Bacillati</taxon>
        <taxon>Actinomycetota</taxon>
        <taxon>Actinomycetes</taxon>
        <taxon>Actinomycetales</taxon>
        <taxon>Actinomycetaceae</taxon>
        <taxon>Schaalia</taxon>
    </lineage>
</organism>
<sequence>MRKAGSTLRRHHAGESTEEEAFEARRILREYRHQFQIPMEAVGAALDRAVTVHSIDAEVTQRLKRENTIYEKITQWGSGLDLSRMCDIGGCRVVLAHDDLEDLYVLVDWARKEWSEYKVITIFRSRAHLGTELFISSSNRMVS</sequence>
<dbReference type="EMBL" id="RQZF01000003">
    <property type="protein sequence ID" value="RRC95592.1"/>
    <property type="molecule type" value="Genomic_DNA"/>
</dbReference>
<dbReference type="InterPro" id="IPR043519">
    <property type="entry name" value="NT_sf"/>
</dbReference>
<keyword evidence="2" id="KW-1185">Reference proteome</keyword>
<dbReference type="Proteomes" id="UP000280444">
    <property type="component" value="Unassembled WGS sequence"/>
</dbReference>
<evidence type="ECO:0000313" key="2">
    <source>
        <dbReference type="Proteomes" id="UP000280444"/>
    </source>
</evidence>
<accession>A0A3P1SGZ2</accession>
<evidence type="ECO:0000313" key="1">
    <source>
        <dbReference type="EMBL" id="RRC95592.1"/>
    </source>
</evidence>
<comment type="caution">
    <text evidence="1">The sequence shown here is derived from an EMBL/GenBank/DDBJ whole genome shotgun (WGS) entry which is preliminary data.</text>
</comment>
<proteinExistence type="predicted"/>
<gene>
    <name evidence="1" type="ORF">EII11_04795</name>
</gene>
<name>A0A3P1SGZ2_9ACTO</name>
<dbReference type="Gene3D" id="3.30.460.10">
    <property type="entry name" value="Beta Polymerase, domain 2"/>
    <property type="match status" value="1"/>
</dbReference>
<dbReference type="AlphaFoldDB" id="A0A3P1SGZ2"/>
<protein>
    <submittedName>
        <fullName evidence="1">Uncharacterized protein</fullName>
    </submittedName>
</protein>
<dbReference type="SUPFAM" id="SSF81301">
    <property type="entry name" value="Nucleotidyltransferase"/>
    <property type="match status" value="1"/>
</dbReference>